<sequence>MGAAAVFVFATSVLMMSCTNMAFGYWEESTPSEIHVGGKVLCQDCTQGWNDWVNGAKPIKGSVVSLTCMDARSRVVHYASDTTDEFGQFDFSVNLNTNYGKKVDPKLCRARLVSSPDPSCNVLTNFAGGRTGARLSSPSSVYRNTIKYTLGPFYFTTPMCEKPDTSNYSQDDNNGYGNNGHY</sequence>
<dbReference type="Proteomes" id="UP001187192">
    <property type="component" value="Unassembled WGS sequence"/>
</dbReference>
<keyword evidence="1 2" id="KW-0732">Signal</keyword>
<dbReference type="PANTHER" id="PTHR33470">
    <property type="entry name" value="OS01G0164075 PROTEIN"/>
    <property type="match status" value="1"/>
</dbReference>
<dbReference type="EMBL" id="BTGU01000009">
    <property type="protein sequence ID" value="GMN39296.1"/>
    <property type="molecule type" value="Genomic_DNA"/>
</dbReference>
<reference evidence="3" key="1">
    <citation type="submission" date="2023-07" db="EMBL/GenBank/DDBJ databases">
        <title>draft genome sequence of fig (Ficus carica).</title>
        <authorList>
            <person name="Takahashi T."/>
            <person name="Nishimura K."/>
        </authorList>
    </citation>
    <scope>NUCLEOTIDE SEQUENCE</scope>
</reference>
<comment type="caution">
    <text evidence="3">The sequence shown here is derived from an EMBL/GenBank/DDBJ whole genome shotgun (WGS) entry which is preliminary data.</text>
</comment>
<gene>
    <name evidence="3" type="ORF">TIFTF001_008530</name>
</gene>
<dbReference type="Pfam" id="PF01190">
    <property type="entry name" value="Pollen_Ole_e_1"/>
    <property type="match status" value="1"/>
</dbReference>
<keyword evidence="4" id="KW-1185">Reference proteome</keyword>
<proteinExistence type="predicted"/>
<feature type="signal peptide" evidence="2">
    <location>
        <begin position="1"/>
        <end position="24"/>
    </location>
</feature>
<dbReference type="PANTHER" id="PTHR33470:SF29">
    <property type="entry name" value="POLLEN OLE E 1 ALLERGEN AND EXTENSIN FAMILY PROTEIN"/>
    <property type="match status" value="1"/>
</dbReference>
<evidence type="ECO:0000313" key="3">
    <source>
        <dbReference type="EMBL" id="GMN39296.1"/>
    </source>
</evidence>
<feature type="chain" id="PRO_5041663835" description="Pistil-specific extensin-like protein" evidence="2">
    <location>
        <begin position="25"/>
        <end position="182"/>
    </location>
</feature>
<organism evidence="3 4">
    <name type="scientific">Ficus carica</name>
    <name type="common">Common fig</name>
    <dbReference type="NCBI Taxonomy" id="3494"/>
    <lineage>
        <taxon>Eukaryota</taxon>
        <taxon>Viridiplantae</taxon>
        <taxon>Streptophyta</taxon>
        <taxon>Embryophyta</taxon>
        <taxon>Tracheophyta</taxon>
        <taxon>Spermatophyta</taxon>
        <taxon>Magnoliopsida</taxon>
        <taxon>eudicotyledons</taxon>
        <taxon>Gunneridae</taxon>
        <taxon>Pentapetalae</taxon>
        <taxon>rosids</taxon>
        <taxon>fabids</taxon>
        <taxon>Rosales</taxon>
        <taxon>Moraceae</taxon>
        <taxon>Ficeae</taxon>
        <taxon>Ficus</taxon>
    </lineage>
</organism>
<dbReference type="GO" id="GO:0071944">
    <property type="term" value="C:cell periphery"/>
    <property type="evidence" value="ECO:0007669"/>
    <property type="project" value="TreeGrafter"/>
</dbReference>
<protein>
    <recommendedName>
        <fullName evidence="5">Pistil-specific extensin-like protein</fullName>
    </recommendedName>
</protein>
<evidence type="ECO:0000313" key="4">
    <source>
        <dbReference type="Proteomes" id="UP001187192"/>
    </source>
</evidence>
<evidence type="ECO:0008006" key="5">
    <source>
        <dbReference type="Google" id="ProtNLM"/>
    </source>
</evidence>
<name>A0AA88D1T3_FICCA</name>
<accession>A0AA88D1T3</accession>
<evidence type="ECO:0000256" key="2">
    <source>
        <dbReference type="SAM" id="SignalP"/>
    </source>
</evidence>
<evidence type="ECO:0000256" key="1">
    <source>
        <dbReference type="ARBA" id="ARBA00022729"/>
    </source>
</evidence>
<dbReference type="AlphaFoldDB" id="A0AA88D1T3"/>